<feature type="domain" description="HTH lysR-type" evidence="5">
    <location>
        <begin position="1"/>
        <end position="58"/>
    </location>
</feature>
<dbReference type="InterPro" id="IPR005119">
    <property type="entry name" value="LysR_subst-bd"/>
</dbReference>
<dbReference type="Pfam" id="PF00126">
    <property type="entry name" value="HTH_1"/>
    <property type="match status" value="1"/>
</dbReference>
<dbReference type="GO" id="GO:0009089">
    <property type="term" value="P:lysine biosynthetic process via diaminopimelate"/>
    <property type="evidence" value="ECO:0007669"/>
    <property type="project" value="TreeGrafter"/>
</dbReference>
<dbReference type="Pfam" id="PF03466">
    <property type="entry name" value="LysR_substrate"/>
    <property type="match status" value="1"/>
</dbReference>
<evidence type="ECO:0000313" key="7">
    <source>
        <dbReference type="Proteomes" id="UP000318405"/>
    </source>
</evidence>
<dbReference type="GO" id="GO:0010628">
    <property type="term" value="P:positive regulation of gene expression"/>
    <property type="evidence" value="ECO:0007669"/>
    <property type="project" value="TreeGrafter"/>
</dbReference>
<dbReference type="Gene3D" id="3.40.190.290">
    <property type="match status" value="1"/>
</dbReference>
<name>A0A556AGW8_9BURK</name>
<dbReference type="Proteomes" id="UP000318405">
    <property type="component" value="Unassembled WGS sequence"/>
</dbReference>
<keyword evidence="7" id="KW-1185">Reference proteome</keyword>
<dbReference type="GO" id="GO:0003700">
    <property type="term" value="F:DNA-binding transcription factor activity"/>
    <property type="evidence" value="ECO:0007669"/>
    <property type="project" value="InterPro"/>
</dbReference>
<dbReference type="PANTHER" id="PTHR30427">
    <property type="entry name" value="TRANSCRIPTIONAL ACTIVATOR PROTEIN LYSR"/>
    <property type="match status" value="1"/>
</dbReference>
<keyword evidence="2" id="KW-0805">Transcription regulation</keyword>
<comment type="similarity">
    <text evidence="1">Belongs to the LysR transcriptional regulatory family.</text>
</comment>
<keyword evidence="4" id="KW-0804">Transcription</keyword>
<evidence type="ECO:0000259" key="5">
    <source>
        <dbReference type="PROSITE" id="PS50931"/>
    </source>
</evidence>
<dbReference type="PROSITE" id="PS50931">
    <property type="entry name" value="HTH_LYSR"/>
    <property type="match status" value="1"/>
</dbReference>
<dbReference type="GO" id="GO:0043565">
    <property type="term" value="F:sequence-specific DNA binding"/>
    <property type="evidence" value="ECO:0007669"/>
    <property type="project" value="TreeGrafter"/>
</dbReference>
<protein>
    <submittedName>
        <fullName evidence="6">LysR family transcriptional regulator</fullName>
    </submittedName>
</protein>
<gene>
    <name evidence="6" type="ORF">FOZ76_17345</name>
</gene>
<dbReference type="SUPFAM" id="SSF53850">
    <property type="entry name" value="Periplasmic binding protein-like II"/>
    <property type="match status" value="1"/>
</dbReference>
<dbReference type="InterPro" id="IPR036388">
    <property type="entry name" value="WH-like_DNA-bd_sf"/>
</dbReference>
<dbReference type="Gene3D" id="1.10.10.10">
    <property type="entry name" value="Winged helix-like DNA-binding domain superfamily/Winged helix DNA-binding domain"/>
    <property type="match status" value="1"/>
</dbReference>
<comment type="caution">
    <text evidence="6">The sequence shown here is derived from an EMBL/GenBank/DDBJ whole genome shotgun (WGS) entry which is preliminary data.</text>
</comment>
<dbReference type="PANTHER" id="PTHR30427:SF1">
    <property type="entry name" value="TRANSCRIPTIONAL ACTIVATOR PROTEIN LYSR"/>
    <property type="match status" value="1"/>
</dbReference>
<dbReference type="OrthoDB" id="110033at2"/>
<proteinExistence type="inferred from homology"/>
<dbReference type="EMBL" id="VLTJ01000030">
    <property type="protein sequence ID" value="TSH92137.1"/>
    <property type="molecule type" value="Genomic_DNA"/>
</dbReference>
<sequence length="308" mass="33991">MNLRQMEVFHAVMTTGSISDAARLLHVSAPAVSRVLSHTESRLGFPLFERIKGRLYATSEARHIYQEVEQIHRRVQRVSDLTHELAGRRQRSLSVASSPSIGQVLVPLALGLFRQAHPGVKLHFRCLSHAALQERLLTGEIDVGVSILPMSHPNLESVPLVMGRLLCLCPPAHQLARRKEIGIEDLRDEFIITYSRGTPFGSRIERLYADNEEVLRSATEVGSPQNACALVHAGAGVALVDEFSLLAWPMGDFRALQVRNAPPIIADLVHLRTESLSPLAHAFAQALRQVAHDSKLAVPHREGDLTVV</sequence>
<evidence type="ECO:0000256" key="1">
    <source>
        <dbReference type="ARBA" id="ARBA00009437"/>
    </source>
</evidence>
<evidence type="ECO:0000256" key="2">
    <source>
        <dbReference type="ARBA" id="ARBA00023015"/>
    </source>
</evidence>
<keyword evidence="3" id="KW-0238">DNA-binding</keyword>
<dbReference type="InterPro" id="IPR000847">
    <property type="entry name" value="LysR_HTH_N"/>
</dbReference>
<accession>A0A556AGW8</accession>
<dbReference type="SUPFAM" id="SSF46785">
    <property type="entry name" value="Winged helix' DNA-binding domain"/>
    <property type="match status" value="1"/>
</dbReference>
<evidence type="ECO:0000313" key="6">
    <source>
        <dbReference type="EMBL" id="TSH92137.1"/>
    </source>
</evidence>
<dbReference type="InterPro" id="IPR036390">
    <property type="entry name" value="WH_DNA-bd_sf"/>
</dbReference>
<dbReference type="AlphaFoldDB" id="A0A556AGW8"/>
<evidence type="ECO:0000256" key="3">
    <source>
        <dbReference type="ARBA" id="ARBA00023125"/>
    </source>
</evidence>
<dbReference type="RefSeq" id="WP_143949550.1">
    <property type="nucleotide sequence ID" value="NZ_BAABMB010000007.1"/>
</dbReference>
<reference evidence="6 7" key="1">
    <citation type="submission" date="2019-07" db="EMBL/GenBank/DDBJ databases">
        <title>Qingshengfaniella alkalisoli gen. nov., sp. nov., isolated from saline soil.</title>
        <authorList>
            <person name="Xu L."/>
            <person name="Huang X.-X."/>
            <person name="Sun J.-Q."/>
        </authorList>
    </citation>
    <scope>NUCLEOTIDE SEQUENCE [LARGE SCALE GENOMIC DNA]</scope>
    <source>
        <strain evidence="6 7">DSM 27279</strain>
    </source>
</reference>
<organism evidence="6 7">
    <name type="scientific">Verticiella sediminum</name>
    <dbReference type="NCBI Taxonomy" id="1247510"/>
    <lineage>
        <taxon>Bacteria</taxon>
        <taxon>Pseudomonadati</taxon>
        <taxon>Pseudomonadota</taxon>
        <taxon>Betaproteobacteria</taxon>
        <taxon>Burkholderiales</taxon>
        <taxon>Alcaligenaceae</taxon>
        <taxon>Verticiella</taxon>
    </lineage>
</organism>
<evidence type="ECO:0000256" key="4">
    <source>
        <dbReference type="ARBA" id="ARBA00023163"/>
    </source>
</evidence>